<name>A0A061FAC5_THECC</name>
<keyword evidence="15" id="KW-1185">Reference proteome</keyword>
<evidence type="ECO:0000256" key="10">
    <source>
        <dbReference type="ARBA" id="ARBA00023170"/>
    </source>
</evidence>
<dbReference type="InterPro" id="IPR032675">
    <property type="entry name" value="LRR_dom_sf"/>
</dbReference>
<dbReference type="Proteomes" id="UP000026915">
    <property type="component" value="Chromosome 7"/>
</dbReference>
<keyword evidence="4" id="KW-0433">Leucine-rich repeat</keyword>
<dbReference type="Pfam" id="PF00560">
    <property type="entry name" value="LRR_1"/>
    <property type="match status" value="6"/>
</dbReference>
<sequence length="863" mass="95620">MRYLPIFYQLLFFPLFLSYQATLPSSSSSSSATQLCSHDQSAALIQFKALFSINKTASKHCEIRSYPKTNSWRESIDCCLWDGVNCDNITGQVISLDLSCSWLSGTLPSSSSLFLLSHLQRLDLSVNDFKKSKISSKFGLFSSLTHLDLSRSWFSGRVPYEISYLSKLVSLDLSSASAIDLISQSFESVLKLEQSTLNGIFRNLTEVRDISFDGINMSSVDPNSFMNLSYSLTSVSLTGCDLRGTFPENSFNLPKIKYLTLFNNPSLSGQLPNSNWSSPLEDLVVSGTSFSGELPESIGNLKSLRGLGLIRSNFLGSIPRSLGNLSHLGFLFLSYNNFSGKIPSSLTNLTQLRILALNFNRLEGCIPDNPNAFPNLGFLDLSDNLLSGTTPSWLYTHPSLNVLDLGNNQFIGHIKEFQQSVLDYINFKNNTFQGTIPRSISKLVNLTFLDLSSNSLNGTISWDIFSKLQNLTLVILDLSHNNLSGIIPQCIGSFSKSLSSLNLKMNKLHGIIPPTFARGCGLKNLNLNSNHLEGPLTRSISNCKDLEVLDLGNNKINDTFPHWIVALSELQVLVLHSNKFQGWIGASKNPQSLSKLRIIDLSQNNFFGPLPISFIKNFKGMMNLDEGKAVRYMEERDNAYDYSYDYSVALVVKGLEIELVKILTVLTTTDLSGNNFEGEIPRVIGELNSLRGLNLSHNNLVGHVPPSLGNLSQLEWLDLSSNKLDGQIPRELVDLTFLSFFNVSNNQLVGPIPQGKQFNTFENDSYEGNKGLCGLPLSIACSSNEPRQPPPSMNSHNEDGSKFEFGWEVVLIGYGFGFIFGVAMGYVAFRARKPKWFVTLVEGGHSSKQIVGERKGRTNILRL</sequence>
<dbReference type="eggNOG" id="KOG0619">
    <property type="taxonomic scope" value="Eukaryota"/>
</dbReference>
<feature type="signal peptide" evidence="13">
    <location>
        <begin position="1"/>
        <end position="22"/>
    </location>
</feature>
<evidence type="ECO:0000256" key="2">
    <source>
        <dbReference type="ARBA" id="ARBA00009592"/>
    </source>
</evidence>
<dbReference type="STRING" id="3641.A0A061FAC5"/>
<dbReference type="HOGENOM" id="CLU_000288_18_3_1"/>
<dbReference type="Gramene" id="EOY13853">
    <property type="protein sequence ID" value="EOY13853"/>
    <property type="gene ID" value="TCM_032524"/>
</dbReference>
<comment type="similarity">
    <text evidence="2">Belongs to the RLP family.</text>
</comment>
<gene>
    <name evidence="14" type="ORF">TCM_032524</name>
</gene>
<dbReference type="FunFam" id="3.80.10.10:FF:000111">
    <property type="entry name" value="LRR receptor-like serine/threonine-protein kinase ERECTA"/>
    <property type="match status" value="1"/>
</dbReference>
<organism evidence="14 15">
    <name type="scientific">Theobroma cacao</name>
    <name type="common">Cacao</name>
    <name type="synonym">Cocoa</name>
    <dbReference type="NCBI Taxonomy" id="3641"/>
    <lineage>
        <taxon>Eukaryota</taxon>
        <taxon>Viridiplantae</taxon>
        <taxon>Streptophyta</taxon>
        <taxon>Embryophyta</taxon>
        <taxon>Tracheophyta</taxon>
        <taxon>Spermatophyta</taxon>
        <taxon>Magnoliopsida</taxon>
        <taxon>eudicotyledons</taxon>
        <taxon>Gunneridae</taxon>
        <taxon>Pentapetalae</taxon>
        <taxon>rosids</taxon>
        <taxon>malvids</taxon>
        <taxon>Malvales</taxon>
        <taxon>Malvaceae</taxon>
        <taxon>Byttnerioideae</taxon>
        <taxon>Theobroma</taxon>
    </lineage>
</organism>
<feature type="transmembrane region" description="Helical" evidence="12">
    <location>
        <begin position="805"/>
        <end position="829"/>
    </location>
</feature>
<dbReference type="InParanoid" id="A0A061FAC5"/>
<dbReference type="PANTHER" id="PTHR48061">
    <property type="entry name" value="LEUCINE-RICH REPEAT RECEPTOR PROTEIN KINASE EMS1-LIKE-RELATED"/>
    <property type="match status" value="1"/>
</dbReference>
<reference evidence="14 15" key="1">
    <citation type="journal article" date="2013" name="Genome Biol.">
        <title>The genome sequence of the most widely cultivated cacao type and its use to identify candidate genes regulating pod color.</title>
        <authorList>
            <person name="Motamayor J.C."/>
            <person name="Mockaitis K."/>
            <person name="Schmutz J."/>
            <person name="Haiminen N."/>
            <person name="Iii D.L."/>
            <person name="Cornejo O."/>
            <person name="Findley S.D."/>
            <person name="Zheng P."/>
            <person name="Utro F."/>
            <person name="Royaert S."/>
            <person name="Saski C."/>
            <person name="Jenkins J."/>
            <person name="Podicheti R."/>
            <person name="Zhao M."/>
            <person name="Scheffler B.E."/>
            <person name="Stack J.C."/>
            <person name="Feltus F.A."/>
            <person name="Mustiga G.M."/>
            <person name="Amores F."/>
            <person name="Phillips W."/>
            <person name="Marelli J.P."/>
            <person name="May G.D."/>
            <person name="Shapiro H."/>
            <person name="Ma J."/>
            <person name="Bustamante C.D."/>
            <person name="Schnell R.J."/>
            <person name="Main D."/>
            <person name="Gilbert D."/>
            <person name="Parida L."/>
            <person name="Kuhn D.N."/>
        </authorList>
    </citation>
    <scope>NUCLEOTIDE SEQUENCE [LARGE SCALE GENOMIC DNA]</scope>
    <source>
        <strain evidence="15">cv. Matina 1-6</strain>
    </source>
</reference>
<evidence type="ECO:0000256" key="12">
    <source>
        <dbReference type="SAM" id="Phobius"/>
    </source>
</evidence>
<keyword evidence="5 12" id="KW-0812">Transmembrane</keyword>
<keyword evidence="7" id="KW-0677">Repeat</keyword>
<keyword evidence="3" id="KW-1003">Cell membrane</keyword>
<keyword evidence="11" id="KW-0325">Glycoprotein</keyword>
<dbReference type="SUPFAM" id="SSF52058">
    <property type="entry name" value="L domain-like"/>
    <property type="match status" value="3"/>
</dbReference>
<proteinExistence type="inferred from homology"/>
<keyword evidence="9 12" id="KW-0472">Membrane</keyword>
<accession>A0A061FAC5</accession>
<keyword evidence="10 14" id="KW-0675">Receptor</keyword>
<evidence type="ECO:0000256" key="1">
    <source>
        <dbReference type="ARBA" id="ARBA00004251"/>
    </source>
</evidence>
<evidence type="ECO:0000256" key="9">
    <source>
        <dbReference type="ARBA" id="ARBA00023136"/>
    </source>
</evidence>
<dbReference type="SMART" id="SM00369">
    <property type="entry name" value="LRR_TYP"/>
    <property type="match status" value="7"/>
</dbReference>
<comment type="subcellular location">
    <subcellularLocation>
        <location evidence="1">Cell membrane</location>
        <topology evidence="1">Single-pass type I membrane protein</topology>
    </subcellularLocation>
</comment>
<evidence type="ECO:0000313" key="15">
    <source>
        <dbReference type="Proteomes" id="UP000026915"/>
    </source>
</evidence>
<dbReference type="Gene3D" id="3.80.10.10">
    <property type="entry name" value="Ribonuclease Inhibitor"/>
    <property type="match status" value="3"/>
</dbReference>
<dbReference type="EMBL" id="CM001885">
    <property type="protein sequence ID" value="EOY13853.1"/>
    <property type="molecule type" value="Genomic_DNA"/>
</dbReference>
<protein>
    <submittedName>
        <fullName evidence="14">Receptor like protein 53, putative</fullName>
    </submittedName>
</protein>
<dbReference type="GO" id="GO:0005886">
    <property type="term" value="C:plasma membrane"/>
    <property type="evidence" value="ECO:0007669"/>
    <property type="project" value="UniProtKB-SubCell"/>
</dbReference>
<evidence type="ECO:0000256" key="13">
    <source>
        <dbReference type="SAM" id="SignalP"/>
    </source>
</evidence>
<evidence type="ECO:0000313" key="14">
    <source>
        <dbReference type="EMBL" id="EOY13853.1"/>
    </source>
</evidence>
<dbReference type="AlphaFoldDB" id="A0A061FAC5"/>
<feature type="chain" id="PRO_5001602389" evidence="13">
    <location>
        <begin position="23"/>
        <end position="863"/>
    </location>
</feature>
<dbReference type="FunFam" id="3.80.10.10:FF:000095">
    <property type="entry name" value="LRR receptor-like serine/threonine-protein kinase GSO1"/>
    <property type="match status" value="1"/>
</dbReference>
<dbReference type="InterPro" id="IPR046956">
    <property type="entry name" value="RLP23-like"/>
</dbReference>
<dbReference type="PANTHER" id="PTHR48061:SF46">
    <property type="entry name" value="LEUCINE-RICH REPEAT-CONTAINING N-TERMINAL PLANT-TYPE DOMAIN-CONTAINING PROTEIN"/>
    <property type="match status" value="1"/>
</dbReference>
<keyword evidence="8 12" id="KW-1133">Transmembrane helix</keyword>
<evidence type="ECO:0000256" key="7">
    <source>
        <dbReference type="ARBA" id="ARBA00022737"/>
    </source>
</evidence>
<evidence type="ECO:0000256" key="6">
    <source>
        <dbReference type="ARBA" id="ARBA00022729"/>
    </source>
</evidence>
<dbReference type="FunFam" id="3.80.10.10:FF:000041">
    <property type="entry name" value="LRR receptor-like serine/threonine-protein kinase ERECTA"/>
    <property type="match status" value="1"/>
</dbReference>
<evidence type="ECO:0000256" key="11">
    <source>
        <dbReference type="ARBA" id="ARBA00023180"/>
    </source>
</evidence>
<evidence type="ECO:0000256" key="5">
    <source>
        <dbReference type="ARBA" id="ARBA00022692"/>
    </source>
</evidence>
<dbReference type="OMA" id="PHWIEAL"/>
<evidence type="ECO:0000256" key="8">
    <source>
        <dbReference type="ARBA" id="ARBA00022989"/>
    </source>
</evidence>
<keyword evidence="6 13" id="KW-0732">Signal</keyword>
<evidence type="ECO:0000256" key="3">
    <source>
        <dbReference type="ARBA" id="ARBA00022475"/>
    </source>
</evidence>
<dbReference type="PRINTS" id="PR00019">
    <property type="entry name" value="LEURICHRPT"/>
</dbReference>
<dbReference type="FunCoup" id="A0A061FAC5">
    <property type="interactions" value="291"/>
</dbReference>
<evidence type="ECO:0000256" key="4">
    <source>
        <dbReference type="ARBA" id="ARBA00022614"/>
    </source>
</evidence>
<dbReference type="InterPro" id="IPR003591">
    <property type="entry name" value="Leu-rich_rpt_typical-subtyp"/>
</dbReference>
<dbReference type="Pfam" id="PF13855">
    <property type="entry name" value="LRR_8"/>
    <property type="match status" value="1"/>
</dbReference>
<dbReference type="InterPro" id="IPR001611">
    <property type="entry name" value="Leu-rich_rpt"/>
</dbReference>